<dbReference type="EMBL" id="UINC01042120">
    <property type="protein sequence ID" value="SVB44322.1"/>
    <property type="molecule type" value="Genomic_DNA"/>
</dbReference>
<gene>
    <name evidence="2" type="ORF">METZ01_LOCUS197176</name>
</gene>
<feature type="transmembrane region" description="Helical" evidence="1">
    <location>
        <begin position="158"/>
        <end position="178"/>
    </location>
</feature>
<feature type="transmembrane region" description="Helical" evidence="1">
    <location>
        <begin position="116"/>
        <end position="138"/>
    </location>
</feature>
<evidence type="ECO:0000256" key="1">
    <source>
        <dbReference type="SAM" id="Phobius"/>
    </source>
</evidence>
<reference evidence="2" key="1">
    <citation type="submission" date="2018-05" db="EMBL/GenBank/DDBJ databases">
        <authorList>
            <person name="Lanie J.A."/>
            <person name="Ng W.-L."/>
            <person name="Kazmierczak K.M."/>
            <person name="Andrzejewski T.M."/>
            <person name="Davidsen T.M."/>
            <person name="Wayne K.J."/>
            <person name="Tettelin H."/>
            <person name="Glass J.I."/>
            <person name="Rusch D."/>
            <person name="Podicherti R."/>
            <person name="Tsui H.-C.T."/>
            <person name="Winkler M.E."/>
        </authorList>
    </citation>
    <scope>NUCLEOTIDE SEQUENCE</scope>
</reference>
<dbReference type="InterPro" id="IPR003744">
    <property type="entry name" value="YhhQ"/>
</dbReference>
<organism evidence="2">
    <name type="scientific">marine metagenome</name>
    <dbReference type="NCBI Taxonomy" id="408172"/>
    <lineage>
        <taxon>unclassified sequences</taxon>
        <taxon>metagenomes</taxon>
        <taxon>ecological metagenomes</taxon>
    </lineage>
</organism>
<accession>A0A382E1S1</accession>
<feature type="non-terminal residue" evidence="2">
    <location>
        <position position="1"/>
    </location>
</feature>
<evidence type="ECO:0008006" key="3">
    <source>
        <dbReference type="Google" id="ProtNLM"/>
    </source>
</evidence>
<feature type="transmembrane region" description="Helical" evidence="1">
    <location>
        <begin position="199"/>
        <end position="225"/>
    </location>
</feature>
<keyword evidence="1" id="KW-0472">Membrane</keyword>
<evidence type="ECO:0000313" key="2">
    <source>
        <dbReference type="EMBL" id="SVB44322.1"/>
    </source>
</evidence>
<dbReference type="AlphaFoldDB" id="A0A382E1S1"/>
<dbReference type="HAMAP" id="MF_02088">
    <property type="entry name" value="Q_prec_transport"/>
    <property type="match status" value="1"/>
</dbReference>
<name>A0A382E1S1_9ZZZZ</name>
<feature type="transmembrane region" description="Helical" evidence="1">
    <location>
        <begin position="33"/>
        <end position="50"/>
    </location>
</feature>
<keyword evidence="1" id="KW-0812">Transmembrane</keyword>
<proteinExistence type="inferred from homology"/>
<dbReference type="NCBIfam" id="TIGR00697">
    <property type="entry name" value="queuosine precursor transporter"/>
    <property type="match status" value="1"/>
</dbReference>
<sequence>VSSPLSIFEGLYQLFSLNFDGFVTTFNNIPIEFTWFVFLVIVFISILIFLKFFGEVGLYVYTSIAIIAANIQVLKIVKFSFFAEPVALGTILFASIFLCTDILAEYYGGNSARKNILISFLGFLLMTILMLFTIGFKPLDKITAGDNYAWALPLQDNLLGVFLPFPIFFIASMIAYLFSQFFDIWFFEKISEFTNRRFLWFRNNFSTIISSLIDNTIFSVFAWIILNPNPLDFNTVLFTFILGTYFLRILIALFDTPFIYLAKYFLPNNHNE</sequence>
<feature type="transmembrane region" description="Helical" evidence="1">
    <location>
        <begin position="245"/>
        <end position="266"/>
    </location>
</feature>
<keyword evidence="1" id="KW-1133">Transmembrane helix</keyword>
<dbReference type="Pfam" id="PF02592">
    <property type="entry name" value="Vut_1"/>
    <property type="match status" value="1"/>
</dbReference>
<dbReference type="PANTHER" id="PTHR34300">
    <property type="entry name" value="QUEUOSINE PRECURSOR TRANSPORTER-RELATED"/>
    <property type="match status" value="1"/>
</dbReference>
<feature type="transmembrane region" description="Helical" evidence="1">
    <location>
        <begin position="57"/>
        <end position="74"/>
    </location>
</feature>
<feature type="transmembrane region" description="Helical" evidence="1">
    <location>
        <begin position="86"/>
        <end position="104"/>
    </location>
</feature>
<protein>
    <recommendedName>
        <fullName evidence="3">VUT family protein</fullName>
    </recommendedName>
</protein>
<dbReference type="PANTHER" id="PTHR34300:SF2">
    <property type="entry name" value="QUEUOSINE PRECURSOR TRANSPORTER-RELATED"/>
    <property type="match status" value="1"/>
</dbReference>